<dbReference type="EMBL" id="BHYK01000011">
    <property type="protein sequence ID" value="GCD10722.1"/>
    <property type="molecule type" value="Genomic_DNA"/>
</dbReference>
<sequence>MKFIEVVERGRNLYLNLMELELLTIIKNELMQDKKVCHAFIIGQGGVLP</sequence>
<evidence type="ECO:0000313" key="1">
    <source>
        <dbReference type="EMBL" id="GCD10722.1"/>
    </source>
</evidence>
<gene>
    <name evidence="1" type="ORF">Ctaglu_23450</name>
</gene>
<dbReference type="Proteomes" id="UP000287872">
    <property type="component" value="Unassembled WGS sequence"/>
</dbReference>
<organism evidence="1 2">
    <name type="scientific">Clostridium tagluense</name>
    <dbReference type="NCBI Taxonomy" id="360422"/>
    <lineage>
        <taxon>Bacteria</taxon>
        <taxon>Bacillati</taxon>
        <taxon>Bacillota</taxon>
        <taxon>Clostridia</taxon>
        <taxon>Eubacteriales</taxon>
        <taxon>Clostridiaceae</taxon>
        <taxon>Clostridium</taxon>
    </lineage>
</organism>
<name>A0A401UMG3_9CLOT</name>
<dbReference type="RefSeq" id="WP_185732688.1">
    <property type="nucleotide sequence ID" value="NZ_BHYK01000011.1"/>
</dbReference>
<keyword evidence="2" id="KW-1185">Reference proteome</keyword>
<protein>
    <submittedName>
        <fullName evidence="1">Uncharacterized protein</fullName>
    </submittedName>
</protein>
<reference evidence="1 2" key="1">
    <citation type="submission" date="2018-11" db="EMBL/GenBank/DDBJ databases">
        <title>Genome sequencing and assembly of Clostridium tagluense strain A121.</title>
        <authorList>
            <person name="Murakami T."/>
            <person name="Segawa T."/>
            <person name="Shcherbakova V.A."/>
            <person name="Mori H."/>
            <person name="Yoshimura Y."/>
        </authorList>
    </citation>
    <scope>NUCLEOTIDE SEQUENCE [LARGE SCALE GENOMIC DNA]</scope>
    <source>
        <strain evidence="1 2">A121</strain>
    </source>
</reference>
<dbReference type="AlphaFoldDB" id="A0A401UMG3"/>
<proteinExistence type="predicted"/>
<evidence type="ECO:0000313" key="2">
    <source>
        <dbReference type="Proteomes" id="UP000287872"/>
    </source>
</evidence>
<accession>A0A401UMG3</accession>
<comment type="caution">
    <text evidence="1">The sequence shown here is derived from an EMBL/GenBank/DDBJ whole genome shotgun (WGS) entry which is preliminary data.</text>
</comment>